<dbReference type="OrthoDB" id="827860at2"/>
<dbReference type="PROSITE" id="PS51257">
    <property type="entry name" value="PROKAR_LIPOPROTEIN"/>
    <property type="match status" value="1"/>
</dbReference>
<dbReference type="RefSeq" id="WP_093024500.1">
    <property type="nucleotide sequence ID" value="NZ_FPBK01000004.1"/>
</dbReference>
<evidence type="ECO:0008006" key="3">
    <source>
        <dbReference type="Google" id="ProtNLM"/>
    </source>
</evidence>
<dbReference type="Proteomes" id="UP000199138">
    <property type="component" value="Unassembled WGS sequence"/>
</dbReference>
<gene>
    <name evidence="1" type="ORF">SAMN05216480_10427</name>
</gene>
<protein>
    <recommendedName>
        <fullName evidence="3">Lipoprotein</fullName>
    </recommendedName>
</protein>
<name>A0A1I7GAX5_9FLAO</name>
<evidence type="ECO:0000313" key="2">
    <source>
        <dbReference type="Proteomes" id="UP000199138"/>
    </source>
</evidence>
<sequence>MKKLLGFGVLVGIFISLGCSCPPPKKHKDALLLNLEIAECVFIGDVIAVDSLNHRFTVRVTESLDGGDAEGNIYEGSYGDCNHRILKKEKWIFYGGYSGSDYFSPIGCGISRPYNSPKSTAISELLILPPPPDTYEQVDFSKYLDSCNIVQDQLAHKLLMEELHYLRTLRDF</sequence>
<reference evidence="1 2" key="1">
    <citation type="submission" date="2016-10" db="EMBL/GenBank/DDBJ databases">
        <authorList>
            <person name="de Groot N.N."/>
        </authorList>
    </citation>
    <scope>NUCLEOTIDE SEQUENCE [LARGE SCALE GENOMIC DNA]</scope>
    <source>
        <strain evidence="1 2">CGMCC 1.12333</strain>
    </source>
</reference>
<proteinExistence type="predicted"/>
<dbReference type="AlphaFoldDB" id="A0A1I7GAX5"/>
<accession>A0A1I7GAX5</accession>
<dbReference type="EMBL" id="FPBK01000004">
    <property type="protein sequence ID" value="SFU45396.1"/>
    <property type="molecule type" value="Genomic_DNA"/>
</dbReference>
<keyword evidence="2" id="KW-1185">Reference proteome</keyword>
<evidence type="ECO:0000313" key="1">
    <source>
        <dbReference type="EMBL" id="SFU45396.1"/>
    </source>
</evidence>
<organism evidence="1 2">
    <name type="scientific">Pustulibacterium marinum</name>
    <dbReference type="NCBI Taxonomy" id="1224947"/>
    <lineage>
        <taxon>Bacteria</taxon>
        <taxon>Pseudomonadati</taxon>
        <taxon>Bacteroidota</taxon>
        <taxon>Flavobacteriia</taxon>
        <taxon>Flavobacteriales</taxon>
        <taxon>Flavobacteriaceae</taxon>
        <taxon>Pustulibacterium</taxon>
    </lineage>
</organism>